<organism evidence="2 3">
    <name type="scientific">Gloeobacter violaceus (strain ATCC 29082 / PCC 7421)</name>
    <dbReference type="NCBI Taxonomy" id="251221"/>
    <lineage>
        <taxon>Bacteria</taxon>
        <taxon>Bacillati</taxon>
        <taxon>Cyanobacteriota</taxon>
        <taxon>Cyanophyceae</taxon>
        <taxon>Gloeobacterales</taxon>
        <taxon>Gloeobacteraceae</taxon>
        <taxon>Gloeobacter</taxon>
    </lineage>
</organism>
<protein>
    <submittedName>
        <fullName evidence="2">Glr0224 protein</fullName>
    </submittedName>
</protein>
<feature type="domain" description="Transcription regulator PadR N-terminal" evidence="1">
    <location>
        <begin position="55"/>
        <end position="122"/>
    </location>
</feature>
<keyword evidence="3" id="KW-1185">Reference proteome</keyword>
<reference evidence="2 3" key="2">
    <citation type="journal article" date="2003" name="DNA Res.">
        <title>Complete genome structure of Gloeobacter violaceus PCC 7421, a cyanobacterium that lacks thylakoids (supplement).</title>
        <authorList>
            <person name="Nakamura Y."/>
            <person name="Kaneko T."/>
            <person name="Sato S."/>
            <person name="Mimuro M."/>
            <person name="Miyashita H."/>
            <person name="Tsuchiya T."/>
            <person name="Sasamoto S."/>
            <person name="Watanabe A."/>
            <person name="Kawashima K."/>
            <person name="Kishida Y."/>
            <person name="Kiyokawa C."/>
            <person name="Kohara M."/>
            <person name="Matsumoto M."/>
            <person name="Matsuno A."/>
            <person name="Nakazaki N."/>
            <person name="Shimpo S."/>
            <person name="Takeuchi C."/>
            <person name="Yamada M."/>
            <person name="Tabata S."/>
        </authorList>
    </citation>
    <scope>NUCLEOTIDE SEQUENCE [LARGE SCALE GENOMIC DNA]</scope>
    <source>
        <strain evidence="3">ATCC 29082 / PCC 7421</strain>
    </source>
</reference>
<evidence type="ECO:0000259" key="1">
    <source>
        <dbReference type="Pfam" id="PF03551"/>
    </source>
</evidence>
<dbReference type="Gene3D" id="1.10.10.10">
    <property type="entry name" value="Winged helix-like DNA-binding domain superfamily/Winged helix DNA-binding domain"/>
    <property type="match status" value="1"/>
</dbReference>
<dbReference type="SUPFAM" id="SSF46785">
    <property type="entry name" value="Winged helix' DNA-binding domain"/>
    <property type="match status" value="1"/>
</dbReference>
<name>Q7NP34_GLOVI</name>
<proteinExistence type="predicted"/>
<reference evidence="2 3" key="1">
    <citation type="journal article" date="2003" name="DNA Res.">
        <title>Complete genome structure of Gloeobacter violaceus PCC 7421, a cyanobacterium that lacks thylakoids.</title>
        <authorList>
            <person name="Nakamura Y."/>
            <person name="Kaneko T."/>
            <person name="Sato S."/>
            <person name="Mimuro M."/>
            <person name="Miyashita H."/>
            <person name="Tsuchiya T."/>
            <person name="Sasamoto S."/>
            <person name="Watanabe A."/>
            <person name="Kawashima K."/>
            <person name="Kishida Y."/>
            <person name="Kiyokawa C."/>
            <person name="Kohara M."/>
            <person name="Matsumoto M."/>
            <person name="Matsuno A."/>
            <person name="Nakazaki N."/>
            <person name="Shimpo S."/>
            <person name="Takeuchi C."/>
            <person name="Yamada M."/>
            <person name="Tabata S."/>
        </authorList>
    </citation>
    <scope>NUCLEOTIDE SEQUENCE [LARGE SCALE GENOMIC DNA]</scope>
    <source>
        <strain evidence="3">ATCC 29082 / PCC 7421</strain>
    </source>
</reference>
<dbReference type="RefSeq" id="WP_011140228.1">
    <property type="nucleotide sequence ID" value="NC_005125.1"/>
</dbReference>
<evidence type="ECO:0000313" key="2">
    <source>
        <dbReference type="EMBL" id="BAC88165.1"/>
    </source>
</evidence>
<dbReference type="KEGG" id="gvi:glr0224"/>
<evidence type="ECO:0000313" key="3">
    <source>
        <dbReference type="Proteomes" id="UP000000557"/>
    </source>
</evidence>
<dbReference type="GO" id="GO:0006355">
    <property type="term" value="P:regulation of DNA-templated transcription"/>
    <property type="evidence" value="ECO:0000318"/>
    <property type="project" value="GO_Central"/>
</dbReference>
<dbReference type="GO" id="GO:0003677">
    <property type="term" value="F:DNA binding"/>
    <property type="evidence" value="ECO:0000318"/>
    <property type="project" value="GO_Central"/>
</dbReference>
<dbReference type="PATRIC" id="fig|251221.4.peg.227"/>
<dbReference type="PANTHER" id="PTHR43252:SF2">
    <property type="entry name" value="TRANSCRIPTION REGULATOR, PADR-LIKE FAMILY"/>
    <property type="match status" value="1"/>
</dbReference>
<dbReference type="HOGENOM" id="CLU_063440_1_2_3"/>
<dbReference type="EnsemblBacteria" id="BAC88165">
    <property type="protein sequence ID" value="BAC88165"/>
    <property type="gene ID" value="BAC88165"/>
</dbReference>
<dbReference type="Proteomes" id="UP000000557">
    <property type="component" value="Chromosome"/>
</dbReference>
<gene>
    <name evidence="2" type="ordered locus">glr0224</name>
</gene>
<dbReference type="eggNOG" id="COG1695">
    <property type="taxonomic scope" value="Bacteria"/>
</dbReference>
<dbReference type="InParanoid" id="Q7NP34"/>
<dbReference type="PhylomeDB" id="Q7NP34"/>
<dbReference type="OrthoDB" id="9814826at2"/>
<accession>Q7NP34</accession>
<dbReference type="GO" id="GO:0003700">
    <property type="term" value="F:DNA-binding transcription factor activity"/>
    <property type="evidence" value="ECO:0000318"/>
    <property type="project" value="GO_Central"/>
</dbReference>
<dbReference type="EMBL" id="BA000045">
    <property type="protein sequence ID" value="BAC88165.1"/>
    <property type="molecule type" value="Genomic_DNA"/>
</dbReference>
<dbReference type="InterPro" id="IPR005149">
    <property type="entry name" value="Tscrpt_reg_PadR_N"/>
</dbReference>
<sequence>MFSQGWPFSFEFASRRDCRGGGPDWTKFANAFGFGGPWNFGDEPRTRRGDVKYLLLELLAEQPRHGYELIKELERRHGGFYRPSAGSVYPTLQLLEEGGYLTSEMLEGKRVYTITDSGRQLLVEGQNSSRRKRGTAEGTEAVGALMELKDAMLGLAAAVMETARPGNQGRVDKVREVLERSRREIYRILAED</sequence>
<dbReference type="Pfam" id="PF03551">
    <property type="entry name" value="PadR"/>
    <property type="match status" value="1"/>
</dbReference>
<dbReference type="InterPro" id="IPR036390">
    <property type="entry name" value="WH_DNA-bd_sf"/>
</dbReference>
<dbReference type="AlphaFoldDB" id="Q7NP34"/>
<dbReference type="InterPro" id="IPR036388">
    <property type="entry name" value="WH-like_DNA-bd_sf"/>
</dbReference>
<dbReference type="PANTHER" id="PTHR43252">
    <property type="entry name" value="TRANSCRIPTIONAL REGULATOR YQJI"/>
    <property type="match status" value="1"/>
</dbReference>